<name>A0A9D2PWX4_9FIRM</name>
<accession>A0A9D2PWX4</accession>
<dbReference type="Gene3D" id="1.10.8.80">
    <property type="entry name" value="Magnesium chelatase subunit I, C-Terminal domain"/>
    <property type="match status" value="1"/>
</dbReference>
<dbReference type="EMBL" id="DWWB01000061">
    <property type="protein sequence ID" value="HJC67251.1"/>
    <property type="molecule type" value="Genomic_DNA"/>
</dbReference>
<comment type="caution">
    <text evidence="3">The sequence shown here is derived from an EMBL/GenBank/DDBJ whole genome shotgun (WGS) entry which is preliminary data.</text>
</comment>
<dbReference type="InterPro" id="IPR011703">
    <property type="entry name" value="ATPase_AAA-3"/>
</dbReference>
<dbReference type="Pfam" id="PF17863">
    <property type="entry name" value="AAA_lid_2"/>
    <property type="match status" value="1"/>
</dbReference>
<organism evidence="3 4">
    <name type="scientific">Candidatus Enterocloster excrementigallinarum</name>
    <dbReference type="NCBI Taxonomy" id="2838558"/>
    <lineage>
        <taxon>Bacteria</taxon>
        <taxon>Bacillati</taxon>
        <taxon>Bacillota</taxon>
        <taxon>Clostridia</taxon>
        <taxon>Lachnospirales</taxon>
        <taxon>Lachnospiraceae</taxon>
        <taxon>Enterocloster</taxon>
    </lineage>
</organism>
<dbReference type="AlphaFoldDB" id="A0A9D2PWX4"/>
<evidence type="ECO:0000259" key="2">
    <source>
        <dbReference type="Pfam" id="PF17863"/>
    </source>
</evidence>
<dbReference type="GO" id="GO:0016887">
    <property type="term" value="F:ATP hydrolysis activity"/>
    <property type="evidence" value="ECO:0007669"/>
    <property type="project" value="InterPro"/>
</dbReference>
<dbReference type="CDD" id="cd00009">
    <property type="entry name" value="AAA"/>
    <property type="match status" value="1"/>
</dbReference>
<feature type="domain" description="ATPase AAA-3" evidence="1">
    <location>
        <begin position="38"/>
        <end position="167"/>
    </location>
</feature>
<dbReference type="Gene3D" id="3.40.50.300">
    <property type="entry name" value="P-loop containing nucleotide triphosphate hydrolases"/>
    <property type="match status" value="1"/>
</dbReference>
<evidence type="ECO:0000259" key="1">
    <source>
        <dbReference type="Pfam" id="PF07726"/>
    </source>
</evidence>
<dbReference type="InterPro" id="IPR027417">
    <property type="entry name" value="P-loop_NTPase"/>
</dbReference>
<dbReference type="InterPro" id="IPR041628">
    <property type="entry name" value="ChlI/MoxR_AAA_lid"/>
</dbReference>
<dbReference type="Proteomes" id="UP000823863">
    <property type="component" value="Unassembled WGS sequence"/>
</dbReference>
<gene>
    <name evidence="3" type="ORF">H9931_11140</name>
</gene>
<proteinExistence type="predicted"/>
<dbReference type="SUPFAM" id="SSF52540">
    <property type="entry name" value="P-loop containing nucleoside triphosphate hydrolases"/>
    <property type="match status" value="1"/>
</dbReference>
<dbReference type="PANTHER" id="PTHR42759:SF5">
    <property type="entry name" value="METHANOL DEHYDROGENASE REGULATOR"/>
    <property type="match status" value="1"/>
</dbReference>
<feature type="domain" description="ChlI/MoxR AAA lid" evidence="2">
    <location>
        <begin position="230"/>
        <end position="301"/>
    </location>
</feature>
<sequence>MDRYREQAREILNTVNRVIYGKEELTEKILTAMLAGGHVLLEDVPGVGKTTLALAFSGAMGLSWRRVQFTPDVMPSDLTGFSIYRKDQEAFVYQPGAVFCNLLLADEINRTSPKTQSALLEVMEEGQVTVDGVSRQVPRPFLVIATQNPYGAAGTYALPAAQADRFMACLSMGYPEFEDEVRLAMGKEEPRRQQIPAVCSGEDFLNMQGESQEVFIHERICDYIVSLVSATRNHEALSLGASPRGTIALARMAKAAAWIQGEEFVTPEQVQELFVDVMRHRIVPKSRYSVGERGKEEILREILEKVPAPLERRGPGRQGR</sequence>
<dbReference type="InterPro" id="IPR050764">
    <property type="entry name" value="CbbQ/NirQ/NorQ/GpvN"/>
</dbReference>
<dbReference type="GO" id="GO:0005524">
    <property type="term" value="F:ATP binding"/>
    <property type="evidence" value="ECO:0007669"/>
    <property type="project" value="InterPro"/>
</dbReference>
<protein>
    <submittedName>
        <fullName evidence="3">MoxR family ATPase</fullName>
    </submittedName>
</protein>
<reference evidence="3" key="1">
    <citation type="journal article" date="2021" name="PeerJ">
        <title>Extensive microbial diversity within the chicken gut microbiome revealed by metagenomics and culture.</title>
        <authorList>
            <person name="Gilroy R."/>
            <person name="Ravi A."/>
            <person name="Getino M."/>
            <person name="Pursley I."/>
            <person name="Horton D.L."/>
            <person name="Alikhan N.F."/>
            <person name="Baker D."/>
            <person name="Gharbi K."/>
            <person name="Hall N."/>
            <person name="Watson M."/>
            <person name="Adriaenssens E.M."/>
            <person name="Foster-Nyarko E."/>
            <person name="Jarju S."/>
            <person name="Secka A."/>
            <person name="Antonio M."/>
            <person name="Oren A."/>
            <person name="Chaudhuri R.R."/>
            <person name="La Ragione R."/>
            <person name="Hildebrand F."/>
            <person name="Pallen M.J."/>
        </authorList>
    </citation>
    <scope>NUCLEOTIDE SEQUENCE</scope>
    <source>
        <strain evidence="3">CHK198-12963</strain>
    </source>
</reference>
<dbReference type="PANTHER" id="PTHR42759">
    <property type="entry name" value="MOXR FAMILY PROTEIN"/>
    <property type="match status" value="1"/>
</dbReference>
<reference evidence="3" key="2">
    <citation type="submission" date="2021-04" db="EMBL/GenBank/DDBJ databases">
        <authorList>
            <person name="Gilroy R."/>
        </authorList>
    </citation>
    <scope>NUCLEOTIDE SEQUENCE</scope>
    <source>
        <strain evidence="3">CHK198-12963</strain>
    </source>
</reference>
<dbReference type="Pfam" id="PF07726">
    <property type="entry name" value="AAA_3"/>
    <property type="match status" value="1"/>
</dbReference>
<evidence type="ECO:0000313" key="3">
    <source>
        <dbReference type="EMBL" id="HJC67251.1"/>
    </source>
</evidence>
<dbReference type="PIRSF" id="PIRSF002849">
    <property type="entry name" value="AAA_ATPase_chaperone_MoxR_prd"/>
    <property type="match status" value="1"/>
</dbReference>
<evidence type="ECO:0000313" key="4">
    <source>
        <dbReference type="Proteomes" id="UP000823863"/>
    </source>
</evidence>